<reference evidence="3" key="2">
    <citation type="submission" date="2021-08" db="EMBL/GenBank/DDBJ databases">
        <authorList>
            <person name="Tani A."/>
            <person name="Ola A."/>
            <person name="Ogura Y."/>
            <person name="Katsura K."/>
            <person name="Hayashi T."/>
        </authorList>
    </citation>
    <scope>NUCLEOTIDE SEQUENCE</scope>
    <source>
        <strain evidence="3">NBRC 15689</strain>
    </source>
</reference>
<comment type="caution">
    <text evidence="3">The sequence shown here is derived from an EMBL/GenBank/DDBJ whole genome shotgun (WGS) entry which is preliminary data.</text>
</comment>
<dbReference type="InterPro" id="IPR001789">
    <property type="entry name" value="Sig_transdc_resp-reg_receiver"/>
</dbReference>
<evidence type="ECO:0000313" key="3">
    <source>
        <dbReference type="EMBL" id="GJE26346.1"/>
    </source>
</evidence>
<gene>
    <name evidence="3" type="ORF">LKMONMHP_1197</name>
</gene>
<dbReference type="SMART" id="SM00448">
    <property type="entry name" value="REC"/>
    <property type="match status" value="1"/>
</dbReference>
<proteinExistence type="predicted"/>
<dbReference type="EMBL" id="BPQV01000003">
    <property type="protein sequence ID" value="GJE26346.1"/>
    <property type="molecule type" value="Genomic_DNA"/>
</dbReference>
<feature type="modified residue" description="4-aspartylphosphate" evidence="1">
    <location>
        <position position="61"/>
    </location>
</feature>
<dbReference type="RefSeq" id="WP_238310309.1">
    <property type="nucleotide sequence ID" value="NZ_BPQV01000003.1"/>
</dbReference>
<evidence type="ECO:0000259" key="2">
    <source>
        <dbReference type="PROSITE" id="PS50110"/>
    </source>
</evidence>
<dbReference type="PROSITE" id="PS50110">
    <property type="entry name" value="RESPONSE_REGULATORY"/>
    <property type="match status" value="1"/>
</dbReference>
<name>A0ABQ4T7U4_METOR</name>
<dbReference type="Proteomes" id="UP001055156">
    <property type="component" value="Unassembled WGS sequence"/>
</dbReference>
<dbReference type="SUPFAM" id="SSF52172">
    <property type="entry name" value="CheY-like"/>
    <property type="match status" value="1"/>
</dbReference>
<evidence type="ECO:0000313" key="4">
    <source>
        <dbReference type="Proteomes" id="UP001055156"/>
    </source>
</evidence>
<evidence type="ECO:0000256" key="1">
    <source>
        <dbReference type="PROSITE-ProRule" id="PRU00169"/>
    </source>
</evidence>
<dbReference type="Gene3D" id="3.40.50.2300">
    <property type="match status" value="1"/>
</dbReference>
<organism evidence="3 4">
    <name type="scientific">Methylobacterium organophilum</name>
    <dbReference type="NCBI Taxonomy" id="410"/>
    <lineage>
        <taxon>Bacteria</taxon>
        <taxon>Pseudomonadati</taxon>
        <taxon>Pseudomonadota</taxon>
        <taxon>Alphaproteobacteria</taxon>
        <taxon>Hyphomicrobiales</taxon>
        <taxon>Methylobacteriaceae</taxon>
        <taxon>Methylobacterium</taxon>
    </lineage>
</organism>
<sequence>MTVEPTLRGQRILVVEDEYFIATDTARTLREAGAAVIGPVPSEEAARFRLARERPDAAVLDINLGLGASFTLAGSLKERGIPFVFVTGYDQSVIPAAFGGVERLEKPIQTRRIVGALSKLLMQTA</sequence>
<dbReference type="InterPro" id="IPR011006">
    <property type="entry name" value="CheY-like_superfamily"/>
</dbReference>
<keyword evidence="1" id="KW-0597">Phosphoprotein</keyword>
<keyword evidence="4" id="KW-1185">Reference proteome</keyword>
<dbReference type="Pfam" id="PF00072">
    <property type="entry name" value="Response_reg"/>
    <property type="match status" value="1"/>
</dbReference>
<reference evidence="3" key="1">
    <citation type="journal article" date="2021" name="Front. Microbiol.">
        <title>Comprehensive Comparative Genomics and Phenotyping of Methylobacterium Species.</title>
        <authorList>
            <person name="Alessa O."/>
            <person name="Ogura Y."/>
            <person name="Fujitani Y."/>
            <person name="Takami H."/>
            <person name="Hayashi T."/>
            <person name="Sahin N."/>
            <person name="Tani A."/>
        </authorList>
    </citation>
    <scope>NUCLEOTIDE SEQUENCE</scope>
    <source>
        <strain evidence="3">NBRC 15689</strain>
    </source>
</reference>
<protein>
    <recommendedName>
        <fullName evidence="2">Response regulatory domain-containing protein</fullName>
    </recommendedName>
</protein>
<feature type="domain" description="Response regulatory" evidence="2">
    <location>
        <begin position="11"/>
        <end position="121"/>
    </location>
</feature>
<accession>A0ABQ4T7U4</accession>